<proteinExistence type="inferred from homology"/>
<dbReference type="Gene3D" id="2.120.10.70">
    <property type="entry name" value="Fucose-specific lectin"/>
    <property type="match status" value="2"/>
</dbReference>
<dbReference type="InterPro" id="IPR012475">
    <property type="entry name" value="Fungal_lectin"/>
</dbReference>
<gene>
    <name evidence="6" type="ORF">H2200_011847</name>
</gene>
<evidence type="ECO:0000313" key="7">
    <source>
        <dbReference type="Proteomes" id="UP001172673"/>
    </source>
</evidence>
<accession>A0AA38WYU7</accession>
<evidence type="ECO:0000256" key="3">
    <source>
        <dbReference type="ARBA" id="ARBA00022734"/>
    </source>
</evidence>
<evidence type="ECO:0000256" key="1">
    <source>
        <dbReference type="ARBA" id="ARBA00009042"/>
    </source>
</evidence>
<dbReference type="GO" id="GO:0030246">
    <property type="term" value="F:carbohydrate binding"/>
    <property type="evidence" value="ECO:0007669"/>
    <property type="project" value="UniProtKB-KW"/>
</dbReference>
<feature type="compositionally biased region" description="Low complexity" evidence="4">
    <location>
        <begin position="153"/>
        <end position="186"/>
    </location>
</feature>
<reference evidence="6" key="1">
    <citation type="submission" date="2022-10" db="EMBL/GenBank/DDBJ databases">
        <title>Culturing micro-colonial fungi from biological soil crusts in the Mojave desert and describing Neophaeococcomyces mojavensis, and introducing the new genera and species Taxawa tesnikishii.</title>
        <authorList>
            <person name="Kurbessoian T."/>
            <person name="Stajich J.E."/>
        </authorList>
    </citation>
    <scope>NUCLEOTIDE SEQUENCE</scope>
    <source>
        <strain evidence="6">TK_41</strain>
    </source>
</reference>
<comment type="caution">
    <text evidence="6">The sequence shown here is derived from an EMBL/GenBank/DDBJ whole genome shotgun (WGS) entry which is preliminary data.</text>
</comment>
<dbReference type="AlphaFoldDB" id="A0AA38WYU7"/>
<feature type="compositionally biased region" description="Basic and acidic residues" evidence="4">
    <location>
        <begin position="51"/>
        <end position="74"/>
    </location>
</feature>
<protein>
    <recommendedName>
        <fullName evidence="2">Fucose-specific lectin</fullName>
    </recommendedName>
</protein>
<evidence type="ECO:0000256" key="2">
    <source>
        <dbReference type="ARBA" id="ARBA00015560"/>
    </source>
</evidence>
<keyword evidence="5" id="KW-1133">Transmembrane helix</keyword>
<keyword evidence="5" id="KW-0812">Transmembrane</keyword>
<dbReference type="Pfam" id="PF07938">
    <property type="entry name" value="Fungal_lectin"/>
    <property type="match status" value="1"/>
</dbReference>
<feature type="region of interest" description="Disordered" evidence="4">
    <location>
        <begin position="1"/>
        <end position="104"/>
    </location>
</feature>
<dbReference type="EMBL" id="JAPDRK010000021">
    <property type="protein sequence ID" value="KAJ9603661.1"/>
    <property type="molecule type" value="Genomic_DNA"/>
</dbReference>
<keyword evidence="7" id="KW-1185">Reference proteome</keyword>
<evidence type="ECO:0000313" key="6">
    <source>
        <dbReference type="EMBL" id="KAJ9603661.1"/>
    </source>
</evidence>
<feature type="region of interest" description="Disordered" evidence="4">
    <location>
        <begin position="144"/>
        <end position="186"/>
    </location>
</feature>
<sequence>MPERILTNNKNQNLRPPAPRDSSIPHTEDRWLQPAVTDDDGNNAPEVVVDPGKEVKPEQEKEHYISPDRAKHDSTAAADATGSPGPRAVQHDGAAATETTDTRGPRFLGFRRRTLLICLIVLILVIIGAVVGGVLGSRASHHSESAQASGLGASTSTISTPSATSANSVQSVSTSSSTSSPTNTGGPVVKAAFKYPSIAITGSGLPRITKLFTLHSSNNSVTLHIKNSSGWQAWGEVSLHVPPFKGSPLAAASWVDGNFDQIRLYYIDENTELVELAARCQNGNECDWNGEKSLVREGASNTTGLSISQWGNTTTAPFIQLRLYYVDDNNYLQQMNYNGGWKDPVVPGQSVGENSGLASIADDDTNTVERLFYSDPNGNFIGLRRNPGHAFALTDVWFTNTAYKPTLYNLATCLYPSTDLSESYLTVKQIVEDGSVAEAWKVASQGDWATEASADAIAANWARADDVGGAIACTGWKGANGKANQLLIYSIGGTMTEYWLHDGTWTQTAIFDT</sequence>
<keyword evidence="3" id="KW-0430">Lectin</keyword>
<evidence type="ECO:0000256" key="4">
    <source>
        <dbReference type="SAM" id="MobiDB-lite"/>
    </source>
</evidence>
<feature type="compositionally biased region" description="Polar residues" evidence="4">
    <location>
        <begin position="1"/>
        <end position="14"/>
    </location>
</feature>
<evidence type="ECO:0000256" key="5">
    <source>
        <dbReference type="SAM" id="Phobius"/>
    </source>
</evidence>
<organism evidence="6 7">
    <name type="scientific">Cladophialophora chaetospira</name>
    <dbReference type="NCBI Taxonomy" id="386627"/>
    <lineage>
        <taxon>Eukaryota</taxon>
        <taxon>Fungi</taxon>
        <taxon>Dikarya</taxon>
        <taxon>Ascomycota</taxon>
        <taxon>Pezizomycotina</taxon>
        <taxon>Eurotiomycetes</taxon>
        <taxon>Chaetothyriomycetidae</taxon>
        <taxon>Chaetothyriales</taxon>
        <taxon>Herpotrichiellaceae</taxon>
        <taxon>Cladophialophora</taxon>
    </lineage>
</organism>
<dbReference type="Proteomes" id="UP001172673">
    <property type="component" value="Unassembled WGS sequence"/>
</dbReference>
<feature type="transmembrane region" description="Helical" evidence="5">
    <location>
        <begin position="115"/>
        <end position="135"/>
    </location>
</feature>
<comment type="similarity">
    <text evidence="1">Belongs to the fungal fucose-specific lectin family.</text>
</comment>
<keyword evidence="5" id="KW-0472">Membrane</keyword>
<name>A0AA38WYU7_9EURO</name>